<dbReference type="Gene3D" id="2.30.30.30">
    <property type="match status" value="1"/>
</dbReference>
<gene>
    <name evidence="1" type="ORF">BJ212DRAFT_1484417</name>
</gene>
<evidence type="ECO:0000313" key="2">
    <source>
        <dbReference type="Proteomes" id="UP000807769"/>
    </source>
</evidence>
<evidence type="ECO:0000313" key="1">
    <source>
        <dbReference type="EMBL" id="KAG1809293.1"/>
    </source>
</evidence>
<dbReference type="RefSeq" id="XP_041189119.1">
    <property type="nucleotide sequence ID" value="XM_041340790.1"/>
</dbReference>
<sequence length="266" mass="29688">MCWLSKGGNYLWFQHGLLNIPVPIKTVQWIPNLQTLQFTQDRGYNVKAGDVVKVAHGPEYSTKGVVQSIDFPNARLTLLAETDHSLVDVPIRFVIKVSDASLDSFKKDIGQEVYIIGGNHKGYQAMLYSLSSMDCTVALHRQQRTKIQLKNVATRHRMRLNGAMLEGPDMLSFCEMQRRSYLALQPQSVTPPPEKVASSSSASIANLTVSQFTWTTWSASSEDLDTASNPASTLNNTAQLDPWAVDMLEAEMEILKESPLAWLMNK</sequence>
<evidence type="ECO:0008006" key="3">
    <source>
        <dbReference type="Google" id="ProtNLM"/>
    </source>
</evidence>
<dbReference type="GeneID" id="64634806"/>
<accession>A0A9P7J972</accession>
<keyword evidence="2" id="KW-1185">Reference proteome</keyword>
<organism evidence="1 2">
    <name type="scientific">Suillus subaureus</name>
    <dbReference type="NCBI Taxonomy" id="48587"/>
    <lineage>
        <taxon>Eukaryota</taxon>
        <taxon>Fungi</taxon>
        <taxon>Dikarya</taxon>
        <taxon>Basidiomycota</taxon>
        <taxon>Agaricomycotina</taxon>
        <taxon>Agaricomycetes</taxon>
        <taxon>Agaricomycetidae</taxon>
        <taxon>Boletales</taxon>
        <taxon>Suillineae</taxon>
        <taxon>Suillaceae</taxon>
        <taxon>Suillus</taxon>
    </lineage>
</organism>
<protein>
    <recommendedName>
        <fullName evidence="3">KOW domain-containing protein</fullName>
    </recommendedName>
</protein>
<reference evidence="1" key="1">
    <citation type="journal article" date="2020" name="New Phytol.">
        <title>Comparative genomics reveals dynamic genome evolution in host specialist ectomycorrhizal fungi.</title>
        <authorList>
            <person name="Lofgren L.A."/>
            <person name="Nguyen N.H."/>
            <person name="Vilgalys R."/>
            <person name="Ruytinx J."/>
            <person name="Liao H.L."/>
            <person name="Branco S."/>
            <person name="Kuo A."/>
            <person name="LaButti K."/>
            <person name="Lipzen A."/>
            <person name="Andreopoulos W."/>
            <person name="Pangilinan J."/>
            <person name="Riley R."/>
            <person name="Hundley H."/>
            <person name="Na H."/>
            <person name="Barry K."/>
            <person name="Grigoriev I.V."/>
            <person name="Stajich J.E."/>
            <person name="Kennedy P.G."/>
        </authorList>
    </citation>
    <scope>NUCLEOTIDE SEQUENCE</scope>
    <source>
        <strain evidence="1">MN1</strain>
    </source>
</reference>
<dbReference type="EMBL" id="JABBWG010000034">
    <property type="protein sequence ID" value="KAG1809293.1"/>
    <property type="molecule type" value="Genomic_DNA"/>
</dbReference>
<dbReference type="InterPro" id="IPR014722">
    <property type="entry name" value="Rib_uL2_dom2"/>
</dbReference>
<dbReference type="AlphaFoldDB" id="A0A9P7J972"/>
<comment type="caution">
    <text evidence="1">The sequence shown here is derived from an EMBL/GenBank/DDBJ whole genome shotgun (WGS) entry which is preliminary data.</text>
</comment>
<dbReference type="OrthoDB" id="2668238at2759"/>
<dbReference type="Proteomes" id="UP000807769">
    <property type="component" value="Unassembled WGS sequence"/>
</dbReference>
<name>A0A9P7J972_9AGAM</name>
<proteinExistence type="predicted"/>